<evidence type="ECO:0000313" key="2">
    <source>
        <dbReference type="Proteomes" id="UP000460290"/>
    </source>
</evidence>
<keyword evidence="2" id="KW-1185">Reference proteome</keyword>
<gene>
    <name evidence="1" type="ORF">GRI35_10170</name>
</gene>
<sequence length="228" mass="24455">MRSFAQWPAPLPGGSTSEEQALTFNQGRGKRVLIVPALFDEANKLRRLTVEVMHRLDLSGIDSILPDLPGCNESVQPLNTQTLEGWQTAASAAAEHFEATHLLTIRSGALLAPDRLPGWRYAAHGGKQLMRSMLRARTIASREAGREETMAELEETGRALGIELAGWQIGPEMFAALSDAQTPANETLADIPTDAVPGAGLWLRAEPDEDPEQADAIAAIIAIALSGS</sequence>
<proteinExistence type="predicted"/>
<dbReference type="AlphaFoldDB" id="A0A844Z9L5"/>
<dbReference type="OrthoDB" id="7390151at2"/>
<name>A0A844Z9L5_9SPHN</name>
<evidence type="ECO:0000313" key="1">
    <source>
        <dbReference type="EMBL" id="MXO83727.1"/>
    </source>
</evidence>
<dbReference type="Proteomes" id="UP000460290">
    <property type="component" value="Unassembled WGS sequence"/>
</dbReference>
<comment type="caution">
    <text evidence="1">The sequence shown here is derived from an EMBL/GenBank/DDBJ whole genome shotgun (WGS) entry which is preliminary data.</text>
</comment>
<accession>A0A844Z9L5</accession>
<dbReference type="RefSeq" id="WP_160614056.1">
    <property type="nucleotide sequence ID" value="NZ_JAUFQM010000001.1"/>
</dbReference>
<organism evidence="1 2">
    <name type="scientific">Pontixanthobacter aestiaquae</name>
    <dbReference type="NCBI Taxonomy" id="1509367"/>
    <lineage>
        <taxon>Bacteria</taxon>
        <taxon>Pseudomonadati</taxon>
        <taxon>Pseudomonadota</taxon>
        <taxon>Alphaproteobacteria</taxon>
        <taxon>Sphingomonadales</taxon>
        <taxon>Erythrobacteraceae</taxon>
        <taxon>Pontixanthobacter</taxon>
    </lineage>
</organism>
<protein>
    <submittedName>
        <fullName evidence="1">Uncharacterized protein</fullName>
    </submittedName>
</protein>
<reference evidence="1 2" key="1">
    <citation type="submission" date="2019-12" db="EMBL/GenBank/DDBJ databases">
        <title>Genomic-based taxomic classification of the family Erythrobacteraceae.</title>
        <authorList>
            <person name="Xu L."/>
        </authorList>
    </citation>
    <scope>NUCLEOTIDE SEQUENCE [LARGE SCALE GENOMIC DNA]</scope>
    <source>
        <strain evidence="1 2">KCTC 42006</strain>
    </source>
</reference>
<dbReference type="EMBL" id="WTYZ01000001">
    <property type="protein sequence ID" value="MXO83727.1"/>
    <property type="molecule type" value="Genomic_DNA"/>
</dbReference>